<evidence type="ECO:0000259" key="3">
    <source>
        <dbReference type="Pfam" id="PF01243"/>
    </source>
</evidence>
<dbReference type="AlphaFoldDB" id="A0A2M9C4K5"/>
<dbReference type="Gene3D" id="2.30.110.10">
    <property type="entry name" value="Electron Transport, Fmn-binding Protein, Chain A"/>
    <property type="match status" value="1"/>
</dbReference>
<gene>
    <name evidence="4" type="ORF">CLV54_0430</name>
</gene>
<dbReference type="RefSeq" id="WP_100343299.1">
    <property type="nucleotide sequence ID" value="NZ_PGFB01000001.1"/>
</dbReference>
<feature type="domain" description="Pyridoxamine 5'-phosphate oxidase N-terminal" evidence="3">
    <location>
        <begin position="40"/>
        <end position="161"/>
    </location>
</feature>
<name>A0A2M9C4K5_9MICO</name>
<evidence type="ECO:0000313" key="4">
    <source>
        <dbReference type="EMBL" id="PJJ65397.1"/>
    </source>
</evidence>
<dbReference type="PANTHER" id="PTHR35176">
    <property type="entry name" value="HEME OXYGENASE HI_0854-RELATED"/>
    <property type="match status" value="1"/>
</dbReference>
<dbReference type="GO" id="GO:0070967">
    <property type="term" value="F:coenzyme F420 binding"/>
    <property type="evidence" value="ECO:0007669"/>
    <property type="project" value="TreeGrafter"/>
</dbReference>
<dbReference type="Proteomes" id="UP000230161">
    <property type="component" value="Unassembled WGS sequence"/>
</dbReference>
<reference evidence="4 5" key="1">
    <citation type="submission" date="2017-11" db="EMBL/GenBank/DDBJ databases">
        <title>Genomic Encyclopedia of Archaeal and Bacterial Type Strains, Phase II (KMG-II): From Individual Species to Whole Genera.</title>
        <authorList>
            <person name="Goeker M."/>
        </authorList>
    </citation>
    <scope>NUCLEOTIDE SEQUENCE [LARGE SCALE GENOMIC DNA]</scope>
    <source>
        <strain evidence="4 5">DSM 25625</strain>
    </source>
</reference>
<organism evidence="4 5">
    <name type="scientific">Compostimonas suwonensis</name>
    <dbReference type="NCBI Taxonomy" id="1048394"/>
    <lineage>
        <taxon>Bacteria</taxon>
        <taxon>Bacillati</taxon>
        <taxon>Actinomycetota</taxon>
        <taxon>Actinomycetes</taxon>
        <taxon>Micrococcales</taxon>
        <taxon>Microbacteriaceae</taxon>
        <taxon>Compostimonas</taxon>
    </lineage>
</organism>
<feature type="region of interest" description="Disordered" evidence="2">
    <location>
        <begin position="1"/>
        <end position="37"/>
    </location>
</feature>
<keyword evidence="1" id="KW-0560">Oxidoreductase</keyword>
<evidence type="ECO:0000313" key="5">
    <source>
        <dbReference type="Proteomes" id="UP000230161"/>
    </source>
</evidence>
<proteinExistence type="predicted"/>
<dbReference type="OrthoDB" id="162914at2"/>
<evidence type="ECO:0000256" key="2">
    <source>
        <dbReference type="SAM" id="MobiDB-lite"/>
    </source>
</evidence>
<accession>A0A2M9C4K5</accession>
<dbReference type="InterPro" id="IPR012349">
    <property type="entry name" value="Split_barrel_FMN-bd"/>
</dbReference>
<comment type="caution">
    <text evidence="4">The sequence shown here is derived from an EMBL/GenBank/DDBJ whole genome shotgun (WGS) entry which is preliminary data.</text>
</comment>
<dbReference type="InterPro" id="IPR019920">
    <property type="entry name" value="F420-binding_dom_put"/>
</dbReference>
<dbReference type="EMBL" id="PGFB01000001">
    <property type="protein sequence ID" value="PJJ65397.1"/>
    <property type="molecule type" value="Genomic_DNA"/>
</dbReference>
<dbReference type="NCBIfam" id="TIGR03618">
    <property type="entry name" value="Rv1155_F420"/>
    <property type="match status" value="1"/>
</dbReference>
<evidence type="ECO:0000256" key="1">
    <source>
        <dbReference type="ARBA" id="ARBA00023002"/>
    </source>
</evidence>
<dbReference type="Pfam" id="PF01243">
    <property type="entry name" value="PNPOx_N"/>
    <property type="match status" value="1"/>
</dbReference>
<dbReference type="GO" id="GO:0005829">
    <property type="term" value="C:cytosol"/>
    <property type="evidence" value="ECO:0007669"/>
    <property type="project" value="TreeGrafter"/>
</dbReference>
<dbReference type="InterPro" id="IPR052019">
    <property type="entry name" value="F420H2_bilvrd_red/Heme_oxyg"/>
</dbReference>
<keyword evidence="5" id="KW-1185">Reference proteome</keyword>
<dbReference type="PANTHER" id="PTHR35176:SF6">
    <property type="entry name" value="HEME OXYGENASE HI_0854-RELATED"/>
    <property type="match status" value="1"/>
</dbReference>
<dbReference type="GO" id="GO:0016627">
    <property type="term" value="F:oxidoreductase activity, acting on the CH-CH group of donors"/>
    <property type="evidence" value="ECO:0007669"/>
    <property type="project" value="TreeGrafter"/>
</dbReference>
<dbReference type="InterPro" id="IPR011576">
    <property type="entry name" value="Pyridox_Oxase_N"/>
</dbReference>
<sequence length="164" mass="17144">MSNSAPAPSSTPTPDAHSPATPPASAASSASAASASPVLNAEERALVAGPAVAIVATLEPDGRPQQSVVWIDLDDDELVFSTTRARRKASNLERDPRASILVMAEGDADRYLEVRGTVTLHDDTDRSVVNALARKYTGGDFGGDGPGAQRVTVRLRPTTVRRKG</sequence>
<dbReference type="SUPFAM" id="SSF50475">
    <property type="entry name" value="FMN-binding split barrel"/>
    <property type="match status" value="1"/>
</dbReference>
<protein>
    <submittedName>
        <fullName evidence="4">PPOX class probable F420-dependent enzyme</fullName>
    </submittedName>
</protein>